<keyword evidence="3" id="KW-1185">Reference proteome</keyword>
<comment type="caution">
    <text evidence="2">The sequence shown here is derived from an EMBL/GenBank/DDBJ whole genome shotgun (WGS) entry which is preliminary data.</text>
</comment>
<reference evidence="2 3" key="1">
    <citation type="submission" date="2019-11" db="EMBL/GenBank/DDBJ databases">
        <title>Whole genome sequence of Oryza granulata.</title>
        <authorList>
            <person name="Li W."/>
        </authorList>
    </citation>
    <scope>NUCLEOTIDE SEQUENCE [LARGE SCALE GENOMIC DNA]</scope>
    <source>
        <strain evidence="3">cv. Menghai</strain>
        <tissue evidence="2">Leaf</tissue>
    </source>
</reference>
<feature type="region of interest" description="Disordered" evidence="1">
    <location>
        <begin position="1"/>
        <end position="40"/>
    </location>
</feature>
<proteinExistence type="predicted"/>
<name>A0A6G1DUY1_9ORYZ</name>
<feature type="region of interest" description="Disordered" evidence="1">
    <location>
        <begin position="63"/>
        <end position="102"/>
    </location>
</feature>
<organism evidence="2 3">
    <name type="scientific">Oryza meyeriana var. granulata</name>
    <dbReference type="NCBI Taxonomy" id="110450"/>
    <lineage>
        <taxon>Eukaryota</taxon>
        <taxon>Viridiplantae</taxon>
        <taxon>Streptophyta</taxon>
        <taxon>Embryophyta</taxon>
        <taxon>Tracheophyta</taxon>
        <taxon>Spermatophyta</taxon>
        <taxon>Magnoliopsida</taxon>
        <taxon>Liliopsida</taxon>
        <taxon>Poales</taxon>
        <taxon>Poaceae</taxon>
        <taxon>BOP clade</taxon>
        <taxon>Oryzoideae</taxon>
        <taxon>Oryzeae</taxon>
        <taxon>Oryzinae</taxon>
        <taxon>Oryza</taxon>
        <taxon>Oryza meyeriana</taxon>
    </lineage>
</organism>
<evidence type="ECO:0000256" key="1">
    <source>
        <dbReference type="SAM" id="MobiDB-lite"/>
    </source>
</evidence>
<evidence type="ECO:0000313" key="3">
    <source>
        <dbReference type="Proteomes" id="UP000479710"/>
    </source>
</evidence>
<dbReference type="EMBL" id="SPHZ02000005">
    <property type="protein sequence ID" value="KAF0916655.1"/>
    <property type="molecule type" value="Genomic_DNA"/>
</dbReference>
<accession>A0A6G1DUY1</accession>
<evidence type="ECO:0000313" key="2">
    <source>
        <dbReference type="EMBL" id="KAF0916655.1"/>
    </source>
</evidence>
<dbReference type="AlphaFoldDB" id="A0A6G1DUY1"/>
<feature type="compositionally biased region" description="Basic residues" evidence="1">
    <location>
        <begin position="82"/>
        <end position="91"/>
    </location>
</feature>
<protein>
    <submittedName>
        <fullName evidence="2">Uncharacterized protein</fullName>
    </submittedName>
</protein>
<sequence length="102" mass="11061">MSLPFPVAQPPQPVRRCFTNSATTKEKPGRATTSDHLGIPRCGVTSLPRNQAVGLAVPSYPLRPIASPPFRPGDANQATLSHRQHGHHRARSQPTRECHASP</sequence>
<dbReference type="Proteomes" id="UP000479710">
    <property type="component" value="Unassembled WGS sequence"/>
</dbReference>
<gene>
    <name evidence="2" type="ORF">E2562_010507</name>
</gene>